<dbReference type="Pfam" id="PF00156">
    <property type="entry name" value="Pribosyltran"/>
    <property type="match status" value="1"/>
</dbReference>
<protein>
    <submittedName>
        <fullName evidence="2">Phosphoribosyltransferase</fullName>
    </submittedName>
</protein>
<dbReference type="AlphaFoldDB" id="A0AAN1Y044"/>
<keyword evidence="2" id="KW-0808">Transferase</keyword>
<dbReference type="InterPro" id="IPR029057">
    <property type="entry name" value="PRTase-like"/>
</dbReference>
<dbReference type="InterPro" id="IPR000836">
    <property type="entry name" value="PRTase_dom"/>
</dbReference>
<dbReference type="KEGG" id="vab:WPS_27680"/>
<sequence>MQDGDRDLDEAQPETFVDRRAAGRSLAALMRRFAGRRDVVVLGLPRGGVPVAYEVAAALGAPLDIFTVRKLGVPEQEELAMGAIGSGGAFVLNPDVIDALRIPHGAVVRVAERERKELERRERLYRDHRAFPELAGKTVILVDDGLATGASMLAAISALRQKDPERVVVAVPVAPADTCAMLRTHADDVICRGTPEPFGGVGAWYDDFSQVGDEEVRDLLARASLSRAS</sequence>
<dbReference type="GO" id="GO:0016757">
    <property type="term" value="F:glycosyltransferase activity"/>
    <property type="evidence" value="ECO:0007669"/>
    <property type="project" value="UniProtKB-KW"/>
</dbReference>
<evidence type="ECO:0000259" key="1">
    <source>
        <dbReference type="Pfam" id="PF00156"/>
    </source>
</evidence>
<proteinExistence type="predicted"/>
<evidence type="ECO:0000313" key="2">
    <source>
        <dbReference type="EMBL" id="BDE07492.1"/>
    </source>
</evidence>
<reference evidence="2 3" key="1">
    <citation type="journal article" date="2022" name="ISME Commun">
        <title>Vulcanimicrobium alpinus gen. nov. sp. nov., the first cultivated representative of the candidate phylum 'Eremiobacterota', is a metabolically versatile aerobic anoxygenic phototroph.</title>
        <authorList>
            <person name="Yabe S."/>
            <person name="Muto K."/>
            <person name="Abe K."/>
            <person name="Yokota A."/>
            <person name="Staudigel H."/>
            <person name="Tebo B.M."/>
        </authorList>
    </citation>
    <scope>NUCLEOTIDE SEQUENCE [LARGE SCALE GENOMIC DNA]</scope>
    <source>
        <strain evidence="2 3">WC8-2</strain>
    </source>
</reference>
<dbReference type="RefSeq" id="WP_317995081.1">
    <property type="nucleotide sequence ID" value="NZ_AP025523.1"/>
</dbReference>
<dbReference type="CDD" id="cd06223">
    <property type="entry name" value="PRTases_typeI"/>
    <property type="match status" value="1"/>
</dbReference>
<evidence type="ECO:0000313" key="3">
    <source>
        <dbReference type="Proteomes" id="UP001317532"/>
    </source>
</evidence>
<dbReference type="Gene3D" id="3.40.50.2020">
    <property type="match status" value="1"/>
</dbReference>
<dbReference type="Proteomes" id="UP001317532">
    <property type="component" value="Chromosome"/>
</dbReference>
<dbReference type="EMBL" id="AP025523">
    <property type="protein sequence ID" value="BDE07492.1"/>
    <property type="molecule type" value="Genomic_DNA"/>
</dbReference>
<accession>A0AAN1Y044</accession>
<organism evidence="2 3">
    <name type="scientific">Vulcanimicrobium alpinum</name>
    <dbReference type="NCBI Taxonomy" id="3016050"/>
    <lineage>
        <taxon>Bacteria</taxon>
        <taxon>Bacillati</taxon>
        <taxon>Vulcanimicrobiota</taxon>
        <taxon>Vulcanimicrobiia</taxon>
        <taxon>Vulcanimicrobiales</taxon>
        <taxon>Vulcanimicrobiaceae</taxon>
        <taxon>Vulcanimicrobium</taxon>
    </lineage>
</organism>
<keyword evidence="2" id="KW-0328">Glycosyltransferase</keyword>
<dbReference type="SUPFAM" id="SSF53271">
    <property type="entry name" value="PRTase-like"/>
    <property type="match status" value="1"/>
</dbReference>
<feature type="domain" description="Phosphoribosyltransferase" evidence="1">
    <location>
        <begin position="24"/>
        <end position="191"/>
    </location>
</feature>
<keyword evidence="3" id="KW-1185">Reference proteome</keyword>
<dbReference type="Gene3D" id="3.30.1310.20">
    <property type="entry name" value="PRTase-like"/>
    <property type="match status" value="1"/>
</dbReference>
<gene>
    <name evidence="2" type="ORF">WPS_27680</name>
</gene>
<name>A0AAN1Y044_UNVUL</name>